<comment type="catalytic activity">
    <reaction evidence="1 7">
        <text>6-phospho-D-glucono-1,5-lactone + H2O = 6-phospho-D-gluconate + H(+)</text>
        <dbReference type="Rhea" id="RHEA:12556"/>
        <dbReference type="ChEBI" id="CHEBI:15377"/>
        <dbReference type="ChEBI" id="CHEBI:15378"/>
        <dbReference type="ChEBI" id="CHEBI:57955"/>
        <dbReference type="ChEBI" id="CHEBI:58759"/>
        <dbReference type="EC" id="3.1.1.31"/>
    </reaction>
</comment>
<dbReference type="InterPro" id="IPR037171">
    <property type="entry name" value="NagB/RpiA_transferase-like"/>
</dbReference>
<organism evidence="9 10">
    <name type="scientific">Kocuria coralli</name>
    <dbReference type="NCBI Taxonomy" id="1461025"/>
    <lineage>
        <taxon>Bacteria</taxon>
        <taxon>Bacillati</taxon>
        <taxon>Actinomycetota</taxon>
        <taxon>Actinomycetes</taxon>
        <taxon>Micrococcales</taxon>
        <taxon>Micrococcaceae</taxon>
        <taxon>Kocuria</taxon>
    </lineage>
</organism>
<comment type="function">
    <text evidence="2 7">Hydrolysis of 6-phosphogluconolactone to 6-phosphogluconate.</text>
</comment>
<evidence type="ECO:0000313" key="10">
    <source>
        <dbReference type="Proteomes" id="UP000325957"/>
    </source>
</evidence>
<feature type="domain" description="Glucosamine/galactosamine-6-phosphate isomerase" evidence="8">
    <location>
        <begin position="10"/>
        <end position="237"/>
    </location>
</feature>
<evidence type="ECO:0000313" key="9">
    <source>
        <dbReference type="EMBL" id="KAA9394983.1"/>
    </source>
</evidence>
<gene>
    <name evidence="7 9" type="primary">pgl</name>
    <name evidence="9" type="ORF">FCK90_03475</name>
</gene>
<dbReference type="InterPro" id="IPR039104">
    <property type="entry name" value="6PGL"/>
</dbReference>
<proteinExistence type="inferred from homology"/>
<dbReference type="RefSeq" id="WP_158032908.1">
    <property type="nucleotide sequence ID" value="NZ_ML708612.1"/>
</dbReference>
<evidence type="ECO:0000259" key="8">
    <source>
        <dbReference type="Pfam" id="PF01182"/>
    </source>
</evidence>
<evidence type="ECO:0000256" key="7">
    <source>
        <dbReference type="RuleBase" id="RU365095"/>
    </source>
</evidence>
<sequence>MTPLVETESTKDLLAERIAARVNEVLVEAQQQRGRASIALTGGSMGIAVVAALAASTRTGEFVPDWSRVDLWWSDERFLPDGDLERNAQQAADVSDRFALLVNLPPENVHVMGDSDRFNTPEEAAEDYIAELRAAARAENAEGDFPTFDVALLGMGPDGHVASIFPGREETQIEEPTIIAVRDSPKPPPLRVSMTLPLISTANHVWYVVAGAEKAEAAGRLLKGTPALETPACGVSGRISTVLFATPDAVPAQDDETPTPN</sequence>
<dbReference type="PANTHER" id="PTHR11054:SF0">
    <property type="entry name" value="6-PHOSPHOGLUCONOLACTONASE"/>
    <property type="match status" value="1"/>
</dbReference>
<dbReference type="Proteomes" id="UP000325957">
    <property type="component" value="Unassembled WGS sequence"/>
</dbReference>
<evidence type="ECO:0000256" key="6">
    <source>
        <dbReference type="ARBA" id="ARBA00020337"/>
    </source>
</evidence>
<protein>
    <recommendedName>
        <fullName evidence="6 7">6-phosphogluconolactonase</fullName>
        <shortName evidence="7">6PGL</shortName>
        <ecNumber evidence="5 7">3.1.1.31</ecNumber>
    </recommendedName>
</protein>
<comment type="similarity">
    <text evidence="4 7">Belongs to the glucosamine/galactosamine-6-phosphate isomerase family. 6-phosphogluconolactonase subfamily.</text>
</comment>
<comment type="caution">
    <text evidence="9">The sequence shown here is derived from an EMBL/GenBank/DDBJ whole genome shotgun (WGS) entry which is preliminary data.</text>
</comment>
<dbReference type="OrthoDB" id="9810967at2"/>
<dbReference type="InterPro" id="IPR005900">
    <property type="entry name" value="6-phosphogluconolactonase_DevB"/>
</dbReference>
<accession>A0A5J5KZD2</accession>
<evidence type="ECO:0000256" key="5">
    <source>
        <dbReference type="ARBA" id="ARBA00013198"/>
    </source>
</evidence>
<keyword evidence="10" id="KW-1185">Reference proteome</keyword>
<dbReference type="GO" id="GO:0017057">
    <property type="term" value="F:6-phosphogluconolactonase activity"/>
    <property type="evidence" value="ECO:0007669"/>
    <property type="project" value="UniProtKB-UniRule"/>
</dbReference>
<evidence type="ECO:0000256" key="4">
    <source>
        <dbReference type="ARBA" id="ARBA00010662"/>
    </source>
</evidence>
<dbReference type="Pfam" id="PF01182">
    <property type="entry name" value="Glucosamine_iso"/>
    <property type="match status" value="1"/>
</dbReference>
<dbReference type="GO" id="GO:0005975">
    <property type="term" value="P:carbohydrate metabolic process"/>
    <property type="evidence" value="ECO:0007669"/>
    <property type="project" value="UniProtKB-UniRule"/>
</dbReference>
<dbReference type="AlphaFoldDB" id="A0A5J5KZD2"/>
<dbReference type="GO" id="GO:0006098">
    <property type="term" value="P:pentose-phosphate shunt"/>
    <property type="evidence" value="ECO:0007669"/>
    <property type="project" value="UniProtKB-UniPathway"/>
</dbReference>
<evidence type="ECO:0000256" key="3">
    <source>
        <dbReference type="ARBA" id="ARBA00004961"/>
    </source>
</evidence>
<dbReference type="NCBIfam" id="TIGR01198">
    <property type="entry name" value="pgl"/>
    <property type="match status" value="1"/>
</dbReference>
<dbReference type="InterPro" id="IPR006148">
    <property type="entry name" value="Glc/Gal-6P_isomerase"/>
</dbReference>
<dbReference type="CDD" id="cd01400">
    <property type="entry name" value="6PGL"/>
    <property type="match status" value="1"/>
</dbReference>
<evidence type="ECO:0000256" key="1">
    <source>
        <dbReference type="ARBA" id="ARBA00000832"/>
    </source>
</evidence>
<evidence type="ECO:0000256" key="2">
    <source>
        <dbReference type="ARBA" id="ARBA00002681"/>
    </source>
</evidence>
<dbReference type="SUPFAM" id="SSF100950">
    <property type="entry name" value="NagB/RpiA/CoA transferase-like"/>
    <property type="match status" value="1"/>
</dbReference>
<dbReference type="UniPathway" id="UPA00115">
    <property type="reaction ID" value="UER00409"/>
</dbReference>
<dbReference type="EMBL" id="SZWF01000003">
    <property type="protein sequence ID" value="KAA9394983.1"/>
    <property type="molecule type" value="Genomic_DNA"/>
</dbReference>
<dbReference type="Gene3D" id="3.40.50.1360">
    <property type="match status" value="1"/>
</dbReference>
<comment type="pathway">
    <text evidence="3 7">Carbohydrate degradation; pentose phosphate pathway; D-ribulose 5-phosphate from D-glucose 6-phosphate (oxidative stage): step 2/3.</text>
</comment>
<reference evidence="9 10" key="1">
    <citation type="submission" date="2019-05" db="EMBL/GenBank/DDBJ databases">
        <title>Kocuria coralli sp. nov., a novel actinobacterium isolated from coral reef seawater.</title>
        <authorList>
            <person name="Li J."/>
        </authorList>
    </citation>
    <scope>NUCLEOTIDE SEQUENCE [LARGE SCALE GENOMIC DNA]</scope>
    <source>
        <strain evidence="9 10">SCSIO 13007</strain>
    </source>
</reference>
<dbReference type="PANTHER" id="PTHR11054">
    <property type="entry name" value="6-PHOSPHOGLUCONOLACTONASE"/>
    <property type="match status" value="1"/>
</dbReference>
<dbReference type="EC" id="3.1.1.31" evidence="5 7"/>
<name>A0A5J5KZD2_9MICC</name>
<keyword evidence="7 9" id="KW-0378">Hydrolase</keyword>